<dbReference type="Gene3D" id="1.10.600.10">
    <property type="entry name" value="Farnesyl Diphosphate Synthase"/>
    <property type="match status" value="1"/>
</dbReference>
<dbReference type="SFLD" id="SFLDS00005">
    <property type="entry name" value="Isoprenoid_Synthase_Type_I"/>
    <property type="match status" value="1"/>
</dbReference>
<protein>
    <recommendedName>
        <fullName evidence="9">Octaprenyl diphosphate synthase</fullName>
        <ecNumber evidence="8">2.5.1.90</ecNumber>
    </recommendedName>
    <alternativeName>
        <fullName evidence="11">All-trans-octaprenyl-diphosphate synthase</fullName>
    </alternativeName>
    <alternativeName>
        <fullName evidence="10">Octaprenyl pyrophosphate synthase</fullName>
    </alternativeName>
</protein>
<evidence type="ECO:0000256" key="9">
    <source>
        <dbReference type="ARBA" id="ARBA00072473"/>
    </source>
</evidence>
<evidence type="ECO:0000256" key="10">
    <source>
        <dbReference type="ARBA" id="ARBA00079637"/>
    </source>
</evidence>
<evidence type="ECO:0000256" key="8">
    <source>
        <dbReference type="ARBA" id="ARBA00066511"/>
    </source>
</evidence>
<proteinExistence type="inferred from homology"/>
<keyword evidence="3 12" id="KW-0808">Transferase</keyword>
<dbReference type="InterPro" id="IPR033749">
    <property type="entry name" value="Polyprenyl_synt_CS"/>
</dbReference>
<evidence type="ECO:0000256" key="7">
    <source>
        <dbReference type="ARBA" id="ARBA00055029"/>
    </source>
</evidence>
<evidence type="ECO:0000256" key="5">
    <source>
        <dbReference type="ARBA" id="ARBA00022842"/>
    </source>
</evidence>
<dbReference type="InterPro" id="IPR008949">
    <property type="entry name" value="Isoprenoid_synthase_dom_sf"/>
</dbReference>
<feature type="coiled-coil region" evidence="13">
    <location>
        <begin position="278"/>
        <end position="305"/>
    </location>
</feature>
<evidence type="ECO:0000256" key="4">
    <source>
        <dbReference type="ARBA" id="ARBA00022723"/>
    </source>
</evidence>
<evidence type="ECO:0000256" key="1">
    <source>
        <dbReference type="ARBA" id="ARBA00001946"/>
    </source>
</evidence>
<gene>
    <name evidence="14" type="ORF">CRV12_01750</name>
</gene>
<comment type="caution">
    <text evidence="14">The sequence shown here is derived from an EMBL/GenBank/DDBJ whole genome shotgun (WGS) entry which is preliminary data.</text>
</comment>
<dbReference type="OrthoDB" id="9805316at2"/>
<dbReference type="EMBL" id="PDKT01000002">
    <property type="protein sequence ID" value="PPI87922.1"/>
    <property type="molecule type" value="Genomic_DNA"/>
</dbReference>
<dbReference type="GO" id="GO:0046872">
    <property type="term" value="F:metal ion binding"/>
    <property type="evidence" value="ECO:0007669"/>
    <property type="project" value="UniProtKB-KW"/>
</dbReference>
<keyword evidence="13" id="KW-0175">Coiled coil</keyword>
<evidence type="ECO:0000256" key="12">
    <source>
        <dbReference type="RuleBase" id="RU004466"/>
    </source>
</evidence>
<evidence type="ECO:0000313" key="15">
    <source>
        <dbReference type="Proteomes" id="UP000296153"/>
    </source>
</evidence>
<comment type="function">
    <text evidence="7">Supplies octaprenyl diphosphate, the precursor for the side chain of the isoprenoid quinones ubiquinone and menaquinone.</text>
</comment>
<sequence>MNLKQINKLIEKDMIDVNKIITNQLTSNISLINQLGSYIINSGGKRIRPMIAVLSARSIGYKGKLHITNASLIEFIHTATLLHDDVVDESYMRRGKVTANIEFGNSFSVLVGDFIYTKAFQMMASIGSIEIISLISKAINLIIEGEVLQLINCRNIDISEEDYINIIYKKTGCLFEVTAQTSAIIANANPVQEKALKNYGLHLGIAFQLIDDILDYNSNDQELGKNTGNDLKEGKITLPLLHAITYSSLEQKKIIYDAIKHGNNLHLMKPILEIMKQHGSLEWTLKRAEKEIKKAINAIKILPNNPWNVALQSIANLSLKRYQ</sequence>
<dbReference type="SUPFAM" id="SSF48576">
    <property type="entry name" value="Terpenoid synthases"/>
    <property type="match status" value="1"/>
</dbReference>
<accession>A0A2P5T041</accession>
<dbReference type="RefSeq" id="WP_136130951.1">
    <property type="nucleotide sequence ID" value="NZ_PDKT01000002.1"/>
</dbReference>
<comment type="similarity">
    <text evidence="2 12">Belongs to the FPP/GGPP synthase family.</text>
</comment>
<dbReference type="Pfam" id="PF00348">
    <property type="entry name" value="polyprenyl_synt"/>
    <property type="match status" value="1"/>
</dbReference>
<name>A0A2P5T041_9GAMM</name>
<dbReference type="Proteomes" id="UP000296153">
    <property type="component" value="Unassembled WGS sequence"/>
</dbReference>
<dbReference type="PROSITE" id="PS00723">
    <property type="entry name" value="POLYPRENYL_SYNTHASE_1"/>
    <property type="match status" value="1"/>
</dbReference>
<dbReference type="FunFam" id="1.10.600.10:FF:000002">
    <property type="entry name" value="Octaprenyl diphosphate synthase"/>
    <property type="match status" value="1"/>
</dbReference>
<dbReference type="PANTHER" id="PTHR12001:SF69">
    <property type="entry name" value="ALL TRANS-POLYPRENYL-DIPHOSPHATE SYNTHASE PDSS1"/>
    <property type="match status" value="1"/>
</dbReference>
<dbReference type="CDD" id="cd00685">
    <property type="entry name" value="Trans_IPPS_HT"/>
    <property type="match status" value="1"/>
</dbReference>
<evidence type="ECO:0000256" key="3">
    <source>
        <dbReference type="ARBA" id="ARBA00022679"/>
    </source>
</evidence>
<keyword evidence="4" id="KW-0479">Metal-binding</keyword>
<dbReference type="EC" id="2.5.1.90" evidence="8"/>
<evidence type="ECO:0000256" key="13">
    <source>
        <dbReference type="SAM" id="Coils"/>
    </source>
</evidence>
<organism evidence="14 15">
    <name type="scientific">Candidatus Pantoea edessiphila</name>
    <dbReference type="NCBI Taxonomy" id="2044610"/>
    <lineage>
        <taxon>Bacteria</taxon>
        <taxon>Pseudomonadati</taxon>
        <taxon>Pseudomonadota</taxon>
        <taxon>Gammaproteobacteria</taxon>
        <taxon>Enterobacterales</taxon>
        <taxon>Erwiniaceae</taxon>
        <taxon>Pantoea</taxon>
    </lineage>
</organism>
<dbReference type="InterPro" id="IPR000092">
    <property type="entry name" value="Polyprenyl_synt"/>
</dbReference>
<dbReference type="AlphaFoldDB" id="A0A2P5T041"/>
<evidence type="ECO:0000313" key="14">
    <source>
        <dbReference type="EMBL" id="PPI87922.1"/>
    </source>
</evidence>
<dbReference type="PANTHER" id="PTHR12001">
    <property type="entry name" value="GERANYLGERANYL PYROPHOSPHATE SYNTHASE"/>
    <property type="match status" value="1"/>
</dbReference>
<reference evidence="14 15" key="1">
    <citation type="journal article" date="2018" name="Genome Biol. Evol.">
        <title>Cladogenesis and Genomic Streamlining in Extracellular Endosymbionts of Tropical Stink Bugs.</title>
        <authorList>
            <person name="Otero-Bravo A."/>
            <person name="Goffredi S."/>
            <person name="Sabree Z.L."/>
        </authorList>
    </citation>
    <scope>NUCLEOTIDE SEQUENCE [LARGE SCALE GENOMIC DNA]</scope>
    <source>
        <strain evidence="14 15">SoEE</strain>
    </source>
</reference>
<keyword evidence="5" id="KW-0460">Magnesium</keyword>
<dbReference type="PROSITE" id="PS00444">
    <property type="entry name" value="POLYPRENYL_SYNTHASE_2"/>
    <property type="match status" value="1"/>
</dbReference>
<evidence type="ECO:0000256" key="2">
    <source>
        <dbReference type="ARBA" id="ARBA00006706"/>
    </source>
</evidence>
<dbReference type="NCBIfam" id="NF008140">
    <property type="entry name" value="PRK10888.1"/>
    <property type="match status" value="1"/>
</dbReference>
<evidence type="ECO:0000256" key="6">
    <source>
        <dbReference type="ARBA" id="ARBA00051506"/>
    </source>
</evidence>
<comment type="catalytic activity">
    <reaction evidence="6">
        <text>5 isopentenyl diphosphate + (2E,6E)-farnesyl diphosphate = all-trans-octaprenyl diphosphate + 5 diphosphate</text>
        <dbReference type="Rhea" id="RHEA:27798"/>
        <dbReference type="ChEBI" id="CHEBI:33019"/>
        <dbReference type="ChEBI" id="CHEBI:57711"/>
        <dbReference type="ChEBI" id="CHEBI:128769"/>
        <dbReference type="ChEBI" id="CHEBI:175763"/>
        <dbReference type="EC" id="2.5.1.90"/>
    </reaction>
</comment>
<comment type="cofactor">
    <cofactor evidence="1">
        <name>Mg(2+)</name>
        <dbReference type="ChEBI" id="CHEBI:18420"/>
    </cofactor>
</comment>
<evidence type="ECO:0000256" key="11">
    <source>
        <dbReference type="ARBA" id="ARBA00083124"/>
    </source>
</evidence>
<dbReference type="GO" id="GO:0106350">
    <property type="term" value="F:all-trans-octaprenyl-diphosphate synthase activity"/>
    <property type="evidence" value="ECO:0007669"/>
    <property type="project" value="UniProtKB-EC"/>
</dbReference>
<dbReference type="GO" id="GO:0008299">
    <property type="term" value="P:isoprenoid biosynthetic process"/>
    <property type="evidence" value="ECO:0007669"/>
    <property type="project" value="InterPro"/>
</dbReference>